<evidence type="ECO:0000256" key="5">
    <source>
        <dbReference type="ARBA" id="ARBA00022989"/>
    </source>
</evidence>
<dbReference type="PROSITE" id="PS50928">
    <property type="entry name" value="ABC_TM1"/>
    <property type="match status" value="1"/>
</dbReference>
<evidence type="ECO:0000313" key="9">
    <source>
        <dbReference type="EMBL" id="MBD2867360.1"/>
    </source>
</evidence>
<feature type="transmembrane region" description="Helical" evidence="7">
    <location>
        <begin position="36"/>
        <end position="58"/>
    </location>
</feature>
<keyword evidence="6 7" id="KW-0472">Membrane</keyword>
<feature type="transmembrane region" description="Helical" evidence="7">
    <location>
        <begin position="126"/>
        <end position="151"/>
    </location>
</feature>
<keyword evidence="4 7" id="KW-0812">Transmembrane</keyword>
<evidence type="ECO:0000256" key="1">
    <source>
        <dbReference type="ARBA" id="ARBA00004651"/>
    </source>
</evidence>
<dbReference type="PANTHER" id="PTHR30193:SF37">
    <property type="entry name" value="INNER MEMBRANE ABC TRANSPORTER PERMEASE PROTEIN YCJO"/>
    <property type="match status" value="1"/>
</dbReference>
<feature type="transmembrane region" description="Helical" evidence="7">
    <location>
        <begin position="98"/>
        <end position="120"/>
    </location>
</feature>
<dbReference type="AlphaFoldDB" id="A0A927CGZ5"/>
<feature type="transmembrane region" description="Helical" evidence="7">
    <location>
        <begin position="290"/>
        <end position="311"/>
    </location>
</feature>
<comment type="subcellular location">
    <subcellularLocation>
        <location evidence="1 7">Cell membrane</location>
        <topology evidence="1 7">Multi-pass membrane protein</topology>
    </subcellularLocation>
</comment>
<dbReference type="GO" id="GO:0005886">
    <property type="term" value="C:plasma membrane"/>
    <property type="evidence" value="ECO:0007669"/>
    <property type="project" value="UniProtKB-SubCell"/>
</dbReference>
<comment type="caution">
    <text evidence="9">The sequence shown here is derived from an EMBL/GenBank/DDBJ whole genome shotgun (WGS) entry which is preliminary data.</text>
</comment>
<keyword evidence="3" id="KW-1003">Cell membrane</keyword>
<organism evidence="9 10">
    <name type="scientific">Paenibacillus arenilitoris</name>
    <dbReference type="NCBI Taxonomy" id="2772299"/>
    <lineage>
        <taxon>Bacteria</taxon>
        <taxon>Bacillati</taxon>
        <taxon>Bacillota</taxon>
        <taxon>Bacilli</taxon>
        <taxon>Bacillales</taxon>
        <taxon>Paenibacillaceae</taxon>
        <taxon>Paenibacillus</taxon>
    </lineage>
</organism>
<dbReference type="PANTHER" id="PTHR30193">
    <property type="entry name" value="ABC TRANSPORTER PERMEASE PROTEIN"/>
    <property type="match status" value="1"/>
</dbReference>
<dbReference type="Gene3D" id="1.10.3720.10">
    <property type="entry name" value="MetI-like"/>
    <property type="match status" value="1"/>
</dbReference>
<comment type="similarity">
    <text evidence="7">Belongs to the binding-protein-dependent transport system permease family.</text>
</comment>
<evidence type="ECO:0000256" key="6">
    <source>
        <dbReference type="ARBA" id="ARBA00023136"/>
    </source>
</evidence>
<feature type="transmembrane region" description="Helical" evidence="7">
    <location>
        <begin position="182"/>
        <end position="205"/>
    </location>
</feature>
<dbReference type="Proteomes" id="UP000632125">
    <property type="component" value="Unassembled WGS sequence"/>
</dbReference>
<dbReference type="EMBL" id="JACXIY010000002">
    <property type="protein sequence ID" value="MBD2867360.1"/>
    <property type="molecule type" value="Genomic_DNA"/>
</dbReference>
<protein>
    <submittedName>
        <fullName evidence="9">Sugar ABC transporter permease</fullName>
    </submittedName>
</protein>
<evidence type="ECO:0000256" key="4">
    <source>
        <dbReference type="ARBA" id="ARBA00022692"/>
    </source>
</evidence>
<evidence type="ECO:0000313" key="10">
    <source>
        <dbReference type="Proteomes" id="UP000632125"/>
    </source>
</evidence>
<keyword evidence="10" id="KW-1185">Reference proteome</keyword>
<evidence type="ECO:0000256" key="7">
    <source>
        <dbReference type="RuleBase" id="RU363032"/>
    </source>
</evidence>
<accession>A0A927CGZ5</accession>
<sequence length="320" mass="35609">MKEELVVGGNVIAKRPDPFVRRRLAQGWKSVKKNRVAYLFAAPYMILFFAFTALPVIVSLGLGFFSFNLLEAPIFVGMDNYIRLFLGDDIFIKAIGNTFLLAVMVGPIGYLMCLVFAWLINELPRSLRTILTLVFYAPSISGNIYLVWGIFFNKDAYGYANAILLRYNVISSPILWFENPQYMMPLVIVVALWTSVGTSFLSFIAGLQGIDRTLYEAAAMDGVRNRWQELWYVTLPSMKPQLMFGAVMSITGAFGTGAIVTALCGMPSTGYAAHTIVNHLEDYGSVRYEMGYASAIATILFIIMIGTNKLVQKLLSKVGE</sequence>
<dbReference type="GO" id="GO:0055085">
    <property type="term" value="P:transmembrane transport"/>
    <property type="evidence" value="ECO:0007669"/>
    <property type="project" value="InterPro"/>
</dbReference>
<name>A0A927CGZ5_9BACL</name>
<dbReference type="Pfam" id="PF00528">
    <property type="entry name" value="BPD_transp_1"/>
    <property type="match status" value="1"/>
</dbReference>
<keyword evidence="2 7" id="KW-0813">Transport</keyword>
<evidence type="ECO:0000259" key="8">
    <source>
        <dbReference type="PROSITE" id="PS50928"/>
    </source>
</evidence>
<reference evidence="9" key="1">
    <citation type="submission" date="2020-09" db="EMBL/GenBank/DDBJ databases">
        <title>A novel bacterium of genus Paenibacillus, isolated from South China Sea.</title>
        <authorList>
            <person name="Huang H."/>
            <person name="Mo K."/>
            <person name="Hu Y."/>
        </authorList>
    </citation>
    <scope>NUCLEOTIDE SEQUENCE</scope>
    <source>
        <strain evidence="9">IB182493</strain>
    </source>
</reference>
<dbReference type="SUPFAM" id="SSF161098">
    <property type="entry name" value="MetI-like"/>
    <property type="match status" value="1"/>
</dbReference>
<proteinExistence type="inferred from homology"/>
<gene>
    <name evidence="9" type="ORF">IDH41_02135</name>
</gene>
<feature type="transmembrane region" description="Helical" evidence="7">
    <location>
        <begin position="64"/>
        <end position="86"/>
    </location>
</feature>
<dbReference type="InterPro" id="IPR035906">
    <property type="entry name" value="MetI-like_sf"/>
</dbReference>
<dbReference type="InterPro" id="IPR000515">
    <property type="entry name" value="MetI-like"/>
</dbReference>
<evidence type="ECO:0000256" key="3">
    <source>
        <dbReference type="ARBA" id="ARBA00022475"/>
    </source>
</evidence>
<dbReference type="RefSeq" id="WP_190857861.1">
    <property type="nucleotide sequence ID" value="NZ_JACXIY010000002.1"/>
</dbReference>
<dbReference type="CDD" id="cd06261">
    <property type="entry name" value="TM_PBP2"/>
    <property type="match status" value="1"/>
</dbReference>
<keyword evidence="5 7" id="KW-1133">Transmembrane helix</keyword>
<feature type="transmembrane region" description="Helical" evidence="7">
    <location>
        <begin position="242"/>
        <end position="263"/>
    </location>
</feature>
<evidence type="ECO:0000256" key="2">
    <source>
        <dbReference type="ARBA" id="ARBA00022448"/>
    </source>
</evidence>
<feature type="domain" description="ABC transmembrane type-1" evidence="8">
    <location>
        <begin position="95"/>
        <end position="311"/>
    </location>
</feature>
<dbReference type="InterPro" id="IPR051393">
    <property type="entry name" value="ABC_transporter_permease"/>
</dbReference>